<dbReference type="SMART" id="SM00471">
    <property type="entry name" value="HDc"/>
    <property type="match status" value="1"/>
</dbReference>
<dbReference type="AlphaFoldDB" id="A0A1G7RKE5"/>
<evidence type="ECO:0000313" key="2">
    <source>
        <dbReference type="EMBL" id="SDG11183.1"/>
    </source>
</evidence>
<name>A0A1G7RKE5_CHIFI</name>
<dbReference type="InterPro" id="IPR003607">
    <property type="entry name" value="HD/PDEase_dom"/>
</dbReference>
<evidence type="ECO:0000313" key="3">
    <source>
        <dbReference type="Proteomes" id="UP000199045"/>
    </source>
</evidence>
<dbReference type="RefSeq" id="WP_089833094.1">
    <property type="nucleotide sequence ID" value="NZ_FNBN01000003.1"/>
</dbReference>
<gene>
    <name evidence="2" type="ORF">SAMN04488121_103502</name>
</gene>
<dbReference type="CDD" id="cd00077">
    <property type="entry name" value="HDc"/>
    <property type="match status" value="1"/>
</dbReference>
<organism evidence="2 3">
    <name type="scientific">Chitinophaga filiformis</name>
    <name type="common">Myxococcus filiformis</name>
    <name type="synonym">Flexibacter filiformis</name>
    <dbReference type="NCBI Taxonomy" id="104663"/>
    <lineage>
        <taxon>Bacteria</taxon>
        <taxon>Pseudomonadati</taxon>
        <taxon>Bacteroidota</taxon>
        <taxon>Chitinophagia</taxon>
        <taxon>Chitinophagales</taxon>
        <taxon>Chitinophagaceae</taxon>
        <taxon>Chitinophaga</taxon>
    </lineage>
</organism>
<sequence length="198" mass="23287">MELTQTEYLAEKYVIDLFTRLASTYLVYHNLSHTERVVGHAMEIADHYRLNERDRFILSVAAWFHDTGHLITDIALHEQASVRLMRSFFIDKDADEALIDTISECIMATKWPTAPKTLLEEIICDADTYHFGTKEFEITDELVKREFQLRTHKNYAHWCDDTLMLLKSHRFFTSFCRDKLDKGKKANIAYMEAKIRSN</sequence>
<dbReference type="Pfam" id="PF01966">
    <property type="entry name" value="HD"/>
    <property type="match status" value="1"/>
</dbReference>
<accession>A0A1G7RKE5</accession>
<protein>
    <submittedName>
        <fullName evidence="2">HD domain-containing protein</fullName>
    </submittedName>
</protein>
<dbReference type="InterPro" id="IPR006674">
    <property type="entry name" value="HD_domain"/>
</dbReference>
<feature type="domain" description="HD/PDEase" evidence="1">
    <location>
        <begin position="26"/>
        <end position="141"/>
    </location>
</feature>
<dbReference type="SUPFAM" id="SSF109604">
    <property type="entry name" value="HD-domain/PDEase-like"/>
    <property type="match status" value="1"/>
</dbReference>
<dbReference type="EMBL" id="FNBN01000003">
    <property type="protein sequence ID" value="SDG11183.1"/>
    <property type="molecule type" value="Genomic_DNA"/>
</dbReference>
<dbReference type="STRING" id="104663.SAMN04488121_103502"/>
<evidence type="ECO:0000259" key="1">
    <source>
        <dbReference type="SMART" id="SM00471"/>
    </source>
</evidence>
<dbReference type="OrthoDB" id="5728337at2"/>
<proteinExistence type="predicted"/>
<dbReference type="Proteomes" id="UP000199045">
    <property type="component" value="Unassembled WGS sequence"/>
</dbReference>
<dbReference type="Gene3D" id="1.10.3210.10">
    <property type="entry name" value="Hypothetical protein af1432"/>
    <property type="match status" value="1"/>
</dbReference>
<reference evidence="2 3" key="1">
    <citation type="submission" date="2016-10" db="EMBL/GenBank/DDBJ databases">
        <authorList>
            <person name="de Groot N.N."/>
        </authorList>
    </citation>
    <scope>NUCLEOTIDE SEQUENCE [LARGE SCALE GENOMIC DNA]</scope>
    <source>
        <strain evidence="2 3">DSM 527</strain>
    </source>
</reference>